<dbReference type="InterPro" id="IPR050683">
    <property type="entry name" value="Bact_Polysacc_Export_ATP-bd"/>
</dbReference>
<dbReference type="InterPro" id="IPR017871">
    <property type="entry name" value="ABC_transporter-like_CS"/>
</dbReference>
<dbReference type="Gene3D" id="3.40.50.300">
    <property type="entry name" value="P-loop containing nucleotide triphosphate hydrolases"/>
    <property type="match status" value="1"/>
</dbReference>
<dbReference type="PANTHER" id="PTHR46743">
    <property type="entry name" value="TEICHOIC ACIDS EXPORT ATP-BINDING PROTEIN TAGH"/>
    <property type="match status" value="1"/>
</dbReference>
<dbReference type="InterPro" id="IPR003439">
    <property type="entry name" value="ABC_transporter-like_ATP-bd"/>
</dbReference>
<evidence type="ECO:0000256" key="4">
    <source>
        <dbReference type="ARBA" id="ARBA00022840"/>
    </source>
</evidence>
<dbReference type="InterPro" id="IPR027417">
    <property type="entry name" value="P-loop_NTPase"/>
</dbReference>
<dbReference type="RefSeq" id="WP_342024292.1">
    <property type="nucleotide sequence ID" value="NZ_CP151657.1"/>
</dbReference>
<protein>
    <submittedName>
        <fullName evidence="6">ABC transporter ATP-binding protein</fullName>
    </submittedName>
</protein>
<dbReference type="Pfam" id="PF00005">
    <property type="entry name" value="ABC_tran"/>
    <property type="match status" value="1"/>
</dbReference>
<keyword evidence="3" id="KW-0547">Nucleotide-binding</keyword>
<name>A0ABZ2ZYE4_9MICC</name>
<accession>A0ABZ2ZYE4</accession>
<comment type="similarity">
    <text evidence="1">Belongs to the ABC transporter superfamily.</text>
</comment>
<keyword evidence="2" id="KW-0813">Transport</keyword>
<dbReference type="CDD" id="cd03220">
    <property type="entry name" value="ABC_KpsT_Wzt"/>
    <property type="match status" value="1"/>
</dbReference>
<dbReference type="SMART" id="SM00382">
    <property type="entry name" value="AAA"/>
    <property type="match status" value="1"/>
</dbReference>
<evidence type="ECO:0000256" key="3">
    <source>
        <dbReference type="ARBA" id="ARBA00022741"/>
    </source>
</evidence>
<keyword evidence="7" id="KW-1185">Reference proteome</keyword>
<evidence type="ECO:0000259" key="5">
    <source>
        <dbReference type="PROSITE" id="PS50893"/>
    </source>
</evidence>
<reference evidence="6 7" key="1">
    <citation type="submission" date="2024-04" db="EMBL/GenBank/DDBJ databases">
        <title>Arthrobacter sp. from Plains bison fecal sample.</title>
        <authorList>
            <person name="Ruzzini A."/>
        </authorList>
    </citation>
    <scope>NUCLEOTIDE SEQUENCE [LARGE SCALE GENOMIC DNA]</scope>
    <source>
        <strain evidence="6 7">EINP1</strain>
    </source>
</reference>
<sequence>MGAMINLASGSPAVVIDKVAMTYTIPAGGMKGEEGIRPAISRLVGKGGGTEIYALKELSLVAMHGEVIGVIGLNGSGKSTLMKLISGKINPSRGQVYASSTPIMLGVSAALVPDLSGAHNIMLGCLAMGMSNQDIARKYDSILELSGLEESIHLPMRSYSSGMASRLRFAIAAAIDPEILIIDEALNTGDDEFKDRTKKRMDEVRAQAGCVFLVSHSLNTIRDLCTRLVWLDKGDLLYDGEPEQGINWYRKYTAELAKKDRFAAGKIRRRMLRDLEIVDIQPKVAGRRKQGTA</sequence>
<dbReference type="PANTHER" id="PTHR46743:SF2">
    <property type="entry name" value="TEICHOIC ACIDS EXPORT ATP-BINDING PROTEIN TAGH"/>
    <property type="match status" value="1"/>
</dbReference>
<dbReference type="SUPFAM" id="SSF52540">
    <property type="entry name" value="P-loop containing nucleoside triphosphate hydrolases"/>
    <property type="match status" value="1"/>
</dbReference>
<evidence type="ECO:0000256" key="2">
    <source>
        <dbReference type="ARBA" id="ARBA00022448"/>
    </source>
</evidence>
<dbReference type="PROSITE" id="PS50893">
    <property type="entry name" value="ABC_TRANSPORTER_2"/>
    <property type="match status" value="1"/>
</dbReference>
<proteinExistence type="inferred from homology"/>
<keyword evidence="4 6" id="KW-0067">ATP-binding</keyword>
<dbReference type="InterPro" id="IPR003593">
    <property type="entry name" value="AAA+_ATPase"/>
</dbReference>
<gene>
    <name evidence="6" type="ORF">AAE021_03640</name>
</gene>
<dbReference type="PROSITE" id="PS00211">
    <property type="entry name" value="ABC_TRANSPORTER_1"/>
    <property type="match status" value="1"/>
</dbReference>
<feature type="domain" description="ABC transporter" evidence="5">
    <location>
        <begin position="30"/>
        <end position="258"/>
    </location>
</feature>
<dbReference type="Proteomes" id="UP001448858">
    <property type="component" value="Chromosome"/>
</dbReference>
<organism evidence="6 7">
    <name type="scientific">Arthrobacter citreus</name>
    <dbReference type="NCBI Taxonomy" id="1670"/>
    <lineage>
        <taxon>Bacteria</taxon>
        <taxon>Bacillati</taxon>
        <taxon>Actinomycetota</taxon>
        <taxon>Actinomycetes</taxon>
        <taxon>Micrococcales</taxon>
        <taxon>Micrococcaceae</taxon>
        <taxon>Arthrobacter</taxon>
    </lineage>
</organism>
<dbReference type="InterPro" id="IPR015860">
    <property type="entry name" value="ABC_transpr_TagH-like"/>
</dbReference>
<dbReference type="EMBL" id="CP151657">
    <property type="protein sequence ID" value="WZP16686.1"/>
    <property type="molecule type" value="Genomic_DNA"/>
</dbReference>
<dbReference type="GO" id="GO:0005524">
    <property type="term" value="F:ATP binding"/>
    <property type="evidence" value="ECO:0007669"/>
    <property type="project" value="UniProtKB-KW"/>
</dbReference>
<evidence type="ECO:0000256" key="1">
    <source>
        <dbReference type="ARBA" id="ARBA00005417"/>
    </source>
</evidence>
<evidence type="ECO:0000313" key="7">
    <source>
        <dbReference type="Proteomes" id="UP001448858"/>
    </source>
</evidence>
<evidence type="ECO:0000313" key="6">
    <source>
        <dbReference type="EMBL" id="WZP16686.1"/>
    </source>
</evidence>